<feature type="transmembrane region" description="Helical" evidence="2">
    <location>
        <begin position="138"/>
        <end position="156"/>
    </location>
</feature>
<evidence type="ECO:0000256" key="2">
    <source>
        <dbReference type="SAM" id="Phobius"/>
    </source>
</evidence>
<dbReference type="Proteomes" id="UP000236291">
    <property type="component" value="Unassembled WGS sequence"/>
</dbReference>
<sequence length="209" mass="23806">MDCITAGCDEILFYPLIGKQWIMIMDLLLGNQLGSTLVNDLQEREKELKQYMEQLENADAARTSLLSQLKDALQEQESKQELVRAQLLFPPSAAVTSFLLEWLWLFSPPQPRLFMARKLIMMTTSPFGSVVTTRDDSTLLQLHCFFCVFYAILVANRSYQCHIVVILLLIMTHVSLALYLRLSDALATTFFPYALALSSSQMIWPQPSC</sequence>
<keyword evidence="2" id="KW-1133">Transmembrane helix</keyword>
<evidence type="ECO:0000313" key="4">
    <source>
        <dbReference type="Proteomes" id="UP000236291"/>
    </source>
</evidence>
<feature type="coiled-coil region" evidence="1">
    <location>
        <begin position="38"/>
        <end position="86"/>
    </location>
</feature>
<name>A0A2K3PD36_TRIPR</name>
<accession>A0A2K3PD36</accession>
<dbReference type="AlphaFoldDB" id="A0A2K3PD36"/>
<gene>
    <name evidence="3" type="ORF">L195_g009857</name>
</gene>
<keyword evidence="2" id="KW-0812">Transmembrane</keyword>
<dbReference type="STRING" id="57577.A0A2K3PD36"/>
<dbReference type="ExpressionAtlas" id="A0A2K3PD36">
    <property type="expression patterns" value="baseline"/>
</dbReference>
<comment type="caution">
    <text evidence="3">The sequence shown here is derived from an EMBL/GenBank/DDBJ whole genome shotgun (WGS) entry which is preliminary data.</text>
</comment>
<evidence type="ECO:0000313" key="3">
    <source>
        <dbReference type="EMBL" id="PNY13208.1"/>
    </source>
</evidence>
<evidence type="ECO:0000256" key="1">
    <source>
        <dbReference type="SAM" id="Coils"/>
    </source>
</evidence>
<feature type="transmembrane region" description="Helical" evidence="2">
    <location>
        <begin position="87"/>
        <end position="105"/>
    </location>
</feature>
<reference evidence="3 4" key="2">
    <citation type="journal article" date="2017" name="Front. Plant Sci.">
        <title>Gene Classification and Mining of Molecular Markers Useful in Red Clover (Trifolium pratense) Breeding.</title>
        <authorList>
            <person name="Istvanek J."/>
            <person name="Dluhosova J."/>
            <person name="Dluhos P."/>
            <person name="Patkova L."/>
            <person name="Nedelnik J."/>
            <person name="Repkova J."/>
        </authorList>
    </citation>
    <scope>NUCLEOTIDE SEQUENCE [LARGE SCALE GENOMIC DNA]</scope>
    <source>
        <strain evidence="4">cv. Tatra</strain>
        <tissue evidence="3">Young leaves</tissue>
    </source>
</reference>
<feature type="transmembrane region" description="Helical" evidence="2">
    <location>
        <begin position="163"/>
        <end position="182"/>
    </location>
</feature>
<protein>
    <submittedName>
        <fullName evidence="3">Regulation of nuclear pre-mRNA domain-containing protein 2-like</fullName>
    </submittedName>
</protein>
<reference evidence="3 4" key="1">
    <citation type="journal article" date="2014" name="Am. J. Bot.">
        <title>Genome assembly and annotation for red clover (Trifolium pratense; Fabaceae).</title>
        <authorList>
            <person name="Istvanek J."/>
            <person name="Jaros M."/>
            <person name="Krenek A."/>
            <person name="Repkova J."/>
        </authorList>
    </citation>
    <scope>NUCLEOTIDE SEQUENCE [LARGE SCALE GENOMIC DNA]</scope>
    <source>
        <strain evidence="4">cv. Tatra</strain>
        <tissue evidence="3">Young leaves</tissue>
    </source>
</reference>
<dbReference type="EMBL" id="ASHM01005898">
    <property type="protein sequence ID" value="PNY13208.1"/>
    <property type="molecule type" value="Genomic_DNA"/>
</dbReference>
<proteinExistence type="predicted"/>
<keyword evidence="2" id="KW-0472">Membrane</keyword>
<organism evidence="3 4">
    <name type="scientific">Trifolium pratense</name>
    <name type="common">Red clover</name>
    <dbReference type="NCBI Taxonomy" id="57577"/>
    <lineage>
        <taxon>Eukaryota</taxon>
        <taxon>Viridiplantae</taxon>
        <taxon>Streptophyta</taxon>
        <taxon>Embryophyta</taxon>
        <taxon>Tracheophyta</taxon>
        <taxon>Spermatophyta</taxon>
        <taxon>Magnoliopsida</taxon>
        <taxon>eudicotyledons</taxon>
        <taxon>Gunneridae</taxon>
        <taxon>Pentapetalae</taxon>
        <taxon>rosids</taxon>
        <taxon>fabids</taxon>
        <taxon>Fabales</taxon>
        <taxon>Fabaceae</taxon>
        <taxon>Papilionoideae</taxon>
        <taxon>50 kb inversion clade</taxon>
        <taxon>NPAAA clade</taxon>
        <taxon>Hologalegina</taxon>
        <taxon>IRL clade</taxon>
        <taxon>Trifolieae</taxon>
        <taxon>Trifolium</taxon>
    </lineage>
</organism>
<keyword evidence="1" id="KW-0175">Coiled coil</keyword>